<proteinExistence type="predicted"/>
<sequence>MNNKSLVIDRALSEGTLAELKAERKDFMDWHYQNFCETTMGLLSKQVDREPLYIAMFSLPDNMTARENEFKVWQAANRLNKAKRIAMDQPGTVHQMPPYTPICSKYQEPKTEPECAVDPAQGIDINLYLKKYQDGDVLIICDRDKFSVKMPCGVTAHFINHTHMWSFADLAPYKTAVKQVHEIFVDTAFISAVSKVELNGYIDFLIKELKCPANVKQTNVTFGNGIFVETPEVLS</sequence>
<protein>
    <submittedName>
        <fullName evidence="1">Uncharacterized protein</fullName>
    </submittedName>
</protein>
<accession>A0AAW8LLK4</accession>
<organism evidence="1 2">
    <name type="scientific">Acinetobacter lwoffii</name>
    <dbReference type="NCBI Taxonomy" id="28090"/>
    <lineage>
        <taxon>Bacteria</taxon>
        <taxon>Pseudomonadati</taxon>
        <taxon>Pseudomonadota</taxon>
        <taxon>Gammaproteobacteria</taxon>
        <taxon>Moraxellales</taxon>
        <taxon>Moraxellaceae</taxon>
        <taxon>Acinetobacter</taxon>
    </lineage>
</organism>
<evidence type="ECO:0000313" key="2">
    <source>
        <dbReference type="Proteomes" id="UP001262767"/>
    </source>
</evidence>
<reference evidence="1" key="1">
    <citation type="submission" date="2023-07" db="EMBL/GenBank/DDBJ databases">
        <title>Sorghum-associated microbial communities from plants grown in Nebraska, USA.</title>
        <authorList>
            <person name="Schachtman D."/>
        </authorList>
    </citation>
    <scope>NUCLEOTIDE SEQUENCE</scope>
    <source>
        <strain evidence="1">BE44</strain>
    </source>
</reference>
<dbReference type="EMBL" id="JAVDSC010000012">
    <property type="protein sequence ID" value="MDR6630420.1"/>
    <property type="molecule type" value="Genomic_DNA"/>
</dbReference>
<evidence type="ECO:0000313" key="1">
    <source>
        <dbReference type="EMBL" id="MDR6630420.1"/>
    </source>
</evidence>
<gene>
    <name evidence="1" type="ORF">J2X86_002475</name>
</gene>
<dbReference type="RefSeq" id="WP_310077925.1">
    <property type="nucleotide sequence ID" value="NZ_JAVDSC010000012.1"/>
</dbReference>
<name>A0AAW8LLK4_ACILW</name>
<dbReference type="AlphaFoldDB" id="A0AAW8LLK4"/>
<comment type="caution">
    <text evidence="1">The sequence shown here is derived from an EMBL/GenBank/DDBJ whole genome shotgun (WGS) entry which is preliminary data.</text>
</comment>
<dbReference type="Proteomes" id="UP001262767">
    <property type="component" value="Unassembled WGS sequence"/>
</dbReference>